<accession>A0A0B5NST4</accession>
<dbReference type="Proteomes" id="UP000501107">
    <property type="component" value="Chromosome"/>
</dbReference>
<dbReference type="InterPro" id="IPR009671">
    <property type="entry name" value="RraB_dom"/>
</dbReference>
<protein>
    <submittedName>
        <fullName evidence="2">Regulator of ribonuclease activity B family protein</fullName>
    </submittedName>
    <submittedName>
        <fullName evidence="3">Ribonuclease E inhibitor RraB</fullName>
    </submittedName>
</protein>
<proteinExistence type="predicted"/>
<dbReference type="SUPFAM" id="SSF89946">
    <property type="entry name" value="Hypothetical protein VC0424"/>
    <property type="match status" value="1"/>
</dbReference>
<reference evidence="2 4" key="1">
    <citation type="journal article" date="2015" name="Genome Announc.">
        <title>Complete genome sequences for 35 biothreat assay-relevant bacillus species.</title>
        <authorList>
            <person name="Johnson S.L."/>
            <person name="Daligault H.E."/>
            <person name="Davenport K.W."/>
            <person name="Jaissle J."/>
            <person name="Frey K.G."/>
            <person name="Ladner J.T."/>
            <person name="Broomall S.M."/>
            <person name="Bishop-Lilly K.A."/>
            <person name="Bruce D.C."/>
            <person name="Gibbons H.S."/>
            <person name="Coyne S.R."/>
            <person name="Lo C.C."/>
            <person name="Meincke L."/>
            <person name="Munk A.C."/>
            <person name="Koroleva G.I."/>
            <person name="Rosenzweig C.N."/>
            <person name="Palacios G.F."/>
            <person name="Redden C.L."/>
            <person name="Minogue T.D."/>
            <person name="Chain P.S."/>
        </authorList>
    </citation>
    <scope>NUCLEOTIDE SEQUENCE [LARGE SCALE GENOMIC DNA]</scope>
    <source>
        <strain evidence="2 4">HD1011</strain>
    </source>
</reference>
<feature type="domain" description="Regulator of ribonuclease activity B" evidence="1">
    <location>
        <begin position="13"/>
        <end position="117"/>
    </location>
</feature>
<dbReference type="InterPro" id="IPR036701">
    <property type="entry name" value="RraB-like_sf"/>
</dbReference>
<dbReference type="Proteomes" id="UP000031876">
    <property type="component" value="Chromosome"/>
</dbReference>
<evidence type="ECO:0000313" key="5">
    <source>
        <dbReference type="Proteomes" id="UP000501107"/>
    </source>
</evidence>
<dbReference type="RefSeq" id="WP_000890583.1">
    <property type="nucleotide sequence ID" value="NZ_CP009335.1"/>
</dbReference>
<evidence type="ECO:0000313" key="3">
    <source>
        <dbReference type="EMBL" id="QKH25993.1"/>
    </source>
</evidence>
<reference evidence="3 5" key="2">
    <citation type="submission" date="2020-05" db="EMBL/GenBank/DDBJ databases">
        <title>FDA dAtabase for Regulatory Grade micrObial Sequences (FDA-ARGOS): Supporting development and validation of Infectious Disease Dx tests.</title>
        <authorList>
            <person name="Nelson B."/>
            <person name="Plummer A."/>
            <person name="Tallon L."/>
            <person name="Sadzewicz L."/>
            <person name="Zhao X."/>
            <person name="Vavikolanu K."/>
            <person name="Mehta A."/>
            <person name="Aluvathingal J."/>
            <person name="Nadendla S."/>
            <person name="Myers T."/>
            <person name="Yan Y."/>
            <person name="Sichtig H."/>
        </authorList>
    </citation>
    <scope>NUCLEOTIDE SEQUENCE [LARGE SCALE GENOMIC DNA]</scope>
    <source>
        <strain evidence="3 5">FDAARGOS_795</strain>
    </source>
</reference>
<evidence type="ECO:0000313" key="4">
    <source>
        <dbReference type="Proteomes" id="UP000031876"/>
    </source>
</evidence>
<dbReference type="EMBL" id="CP009335">
    <property type="protein sequence ID" value="AJG75163.1"/>
    <property type="molecule type" value="Genomic_DNA"/>
</dbReference>
<evidence type="ECO:0000259" key="1">
    <source>
        <dbReference type="Pfam" id="PF06877"/>
    </source>
</evidence>
<evidence type="ECO:0000313" key="2">
    <source>
        <dbReference type="EMBL" id="AJG75163.1"/>
    </source>
</evidence>
<dbReference type="EMBL" id="CP053980">
    <property type="protein sequence ID" value="QKH25993.1"/>
    <property type="molecule type" value="Genomic_DNA"/>
</dbReference>
<name>A0A0B5NST4_BACTU</name>
<dbReference type="AlphaFoldDB" id="A0A0B5NST4"/>
<dbReference type="Gene3D" id="3.30.70.970">
    <property type="entry name" value="RraB-like"/>
    <property type="match status" value="1"/>
</dbReference>
<gene>
    <name evidence="2" type="ORF">BF38_2336</name>
    <name evidence="3" type="ORF">FOC89_19345</name>
</gene>
<organism evidence="3 5">
    <name type="scientific">Bacillus thuringiensis</name>
    <dbReference type="NCBI Taxonomy" id="1428"/>
    <lineage>
        <taxon>Bacteria</taxon>
        <taxon>Bacillati</taxon>
        <taxon>Bacillota</taxon>
        <taxon>Bacilli</taxon>
        <taxon>Bacillales</taxon>
        <taxon>Bacillaceae</taxon>
        <taxon>Bacillus</taxon>
        <taxon>Bacillus cereus group</taxon>
    </lineage>
</organism>
<dbReference type="Pfam" id="PF06877">
    <property type="entry name" value="RraB"/>
    <property type="match status" value="1"/>
</dbReference>
<sequence>MLEKNHKRQERENQDIETLAALKDAGSNLTKVHYLEHYFLVDTIEIAEKIADVLHGKGYDIYEPSEQVSEDGLSFYVFIVGKNCIPTKENVWEETKQMAELAILYSGTCDSYDGWETQVVE</sequence>
<dbReference type="KEGG" id="btw:BF38_2336"/>